<proteinExistence type="predicted"/>
<accession>A0A194PU92</accession>
<dbReference type="PRINTS" id="PR00153">
    <property type="entry name" value="CSAPPISMRASE"/>
</dbReference>
<evidence type="ECO:0000256" key="3">
    <source>
        <dbReference type="ARBA" id="ARBA00023235"/>
    </source>
</evidence>
<dbReference type="InterPro" id="IPR029000">
    <property type="entry name" value="Cyclophilin-like_dom_sf"/>
</dbReference>
<evidence type="ECO:0000259" key="5">
    <source>
        <dbReference type="PROSITE" id="PS50072"/>
    </source>
</evidence>
<feature type="signal peptide" evidence="4">
    <location>
        <begin position="1"/>
        <end position="20"/>
    </location>
</feature>
<dbReference type="PANTHER" id="PTHR45625">
    <property type="entry name" value="PEPTIDYL-PROLYL CIS-TRANS ISOMERASE-RELATED"/>
    <property type="match status" value="1"/>
</dbReference>
<dbReference type="PANTHER" id="PTHR45625:SF4">
    <property type="entry name" value="PEPTIDYLPROLYL ISOMERASE DOMAIN AND WD REPEAT-CONTAINING PROTEIN 1"/>
    <property type="match status" value="1"/>
</dbReference>
<organism evidence="6 7">
    <name type="scientific">Papilio xuthus</name>
    <name type="common">Asian swallowtail butterfly</name>
    <dbReference type="NCBI Taxonomy" id="66420"/>
    <lineage>
        <taxon>Eukaryota</taxon>
        <taxon>Metazoa</taxon>
        <taxon>Ecdysozoa</taxon>
        <taxon>Arthropoda</taxon>
        <taxon>Hexapoda</taxon>
        <taxon>Insecta</taxon>
        <taxon>Pterygota</taxon>
        <taxon>Neoptera</taxon>
        <taxon>Endopterygota</taxon>
        <taxon>Lepidoptera</taxon>
        <taxon>Glossata</taxon>
        <taxon>Ditrysia</taxon>
        <taxon>Papilionoidea</taxon>
        <taxon>Papilionidae</taxon>
        <taxon>Papilioninae</taxon>
        <taxon>Papilio</taxon>
    </lineage>
</organism>
<dbReference type="GO" id="GO:0003755">
    <property type="term" value="F:peptidyl-prolyl cis-trans isomerase activity"/>
    <property type="evidence" value="ECO:0007669"/>
    <property type="project" value="UniProtKB-KW"/>
</dbReference>
<dbReference type="InterPro" id="IPR044666">
    <property type="entry name" value="Cyclophilin_A-like"/>
</dbReference>
<dbReference type="PROSITE" id="PS50072">
    <property type="entry name" value="CSA_PPIASE_2"/>
    <property type="match status" value="1"/>
</dbReference>
<keyword evidence="2" id="KW-0697">Rotamase</keyword>
<dbReference type="InterPro" id="IPR002130">
    <property type="entry name" value="Cyclophilin-type_PPIase_dom"/>
</dbReference>
<dbReference type="AlphaFoldDB" id="A0A194PU92"/>
<evidence type="ECO:0000256" key="4">
    <source>
        <dbReference type="SAM" id="SignalP"/>
    </source>
</evidence>
<evidence type="ECO:0000313" key="7">
    <source>
        <dbReference type="Proteomes" id="UP000053268"/>
    </source>
</evidence>
<feature type="domain" description="PPIase cyclophilin-type" evidence="5">
    <location>
        <begin position="96"/>
        <end position="191"/>
    </location>
</feature>
<feature type="chain" id="PRO_5008263692" description="peptidylprolyl isomerase" evidence="4">
    <location>
        <begin position="21"/>
        <end position="426"/>
    </location>
</feature>
<dbReference type="Proteomes" id="UP000053268">
    <property type="component" value="Unassembled WGS sequence"/>
</dbReference>
<keyword evidence="4" id="KW-0732">Signal</keyword>
<evidence type="ECO:0000256" key="1">
    <source>
        <dbReference type="ARBA" id="ARBA00013194"/>
    </source>
</evidence>
<dbReference type="Pfam" id="PF00160">
    <property type="entry name" value="Pro_isomerase"/>
    <property type="match status" value="1"/>
</dbReference>
<keyword evidence="7" id="KW-1185">Reference proteome</keyword>
<gene>
    <name evidence="6" type="ORF">RR46_12354</name>
</gene>
<dbReference type="EC" id="5.2.1.8" evidence="1"/>
<dbReference type="Gene3D" id="2.40.100.10">
    <property type="entry name" value="Cyclophilin-like"/>
    <property type="match status" value="1"/>
</dbReference>
<evidence type="ECO:0000256" key="2">
    <source>
        <dbReference type="ARBA" id="ARBA00023110"/>
    </source>
</evidence>
<dbReference type="EMBL" id="KQ459593">
    <property type="protein sequence ID" value="KPI96324.1"/>
    <property type="molecule type" value="Genomic_DNA"/>
</dbReference>
<name>A0A194PU92_PAPXU</name>
<reference evidence="6 7" key="1">
    <citation type="journal article" date="2015" name="Nat. Commun.">
        <title>Outbred genome sequencing and CRISPR/Cas9 gene editing in butterflies.</title>
        <authorList>
            <person name="Li X."/>
            <person name="Fan D."/>
            <person name="Zhang W."/>
            <person name="Liu G."/>
            <person name="Zhang L."/>
            <person name="Zhao L."/>
            <person name="Fang X."/>
            <person name="Chen L."/>
            <person name="Dong Y."/>
            <person name="Chen Y."/>
            <person name="Ding Y."/>
            <person name="Zhao R."/>
            <person name="Feng M."/>
            <person name="Zhu Y."/>
            <person name="Feng Y."/>
            <person name="Jiang X."/>
            <person name="Zhu D."/>
            <person name="Xiang H."/>
            <person name="Feng X."/>
            <person name="Li S."/>
            <person name="Wang J."/>
            <person name="Zhang G."/>
            <person name="Kronforst M.R."/>
            <person name="Wang W."/>
        </authorList>
    </citation>
    <scope>NUCLEOTIDE SEQUENCE [LARGE SCALE GENOMIC DNA]</scope>
    <source>
        <strain evidence="6">Ya'a_city_454_Px</strain>
        <tissue evidence="6">Whole body</tissue>
    </source>
</reference>
<evidence type="ECO:0000313" key="6">
    <source>
        <dbReference type="EMBL" id="KPI96324.1"/>
    </source>
</evidence>
<sequence length="426" mass="47729">MLCTTVFIVCINLLLRGCLAHKNKKDFHDELTYVPAVRIRASIERAPDSYADSAAWDVESVLRLTSMLRQSQKADTVVQHQQNIMPGRRFMNYADSLKAFPSISQKYFSNFPERQILHNVGLLQVIRDFMIQGGDPTGTGKGGQSIYGPTFDDEITNDLKHTGAGILSMANAGPSTNGSQFFITLAPTQWVMQTICTMTRMWYKNNEQEPPWNSALNADNSVIVITNPSEARLPADTISVKLLSVLLLCVSTSLGVNIERGGWLDRLVHYHKNKLFNELKELPPIKVKASIIRAPAGYRDAAGWNLENVLRLLSLLQRGVARPVLGYLRRSMPRRRFMKFADTFLAFPSLALDHPNDFYYDVGSNEFNGEEEPWAPGEITDESIIVVSNPTEARLPSAQISVKLLKEILEARAIAARYIPTSKKVM</sequence>
<keyword evidence="3 6" id="KW-0413">Isomerase</keyword>
<dbReference type="SUPFAM" id="SSF50891">
    <property type="entry name" value="Cyclophilin-like"/>
    <property type="match status" value="1"/>
</dbReference>
<dbReference type="GO" id="GO:0071013">
    <property type="term" value="C:catalytic step 2 spliceosome"/>
    <property type="evidence" value="ECO:0007669"/>
    <property type="project" value="TreeGrafter"/>
</dbReference>
<protein>
    <recommendedName>
        <fullName evidence="1">peptidylprolyl isomerase</fullName>
        <ecNumber evidence="1">5.2.1.8</ecNumber>
    </recommendedName>
</protein>
<dbReference type="STRING" id="66420.A0A194PU92"/>